<evidence type="ECO:0000256" key="10">
    <source>
        <dbReference type="ARBA" id="ARBA00049244"/>
    </source>
</evidence>
<dbReference type="CDD" id="cd04485">
    <property type="entry name" value="DnaE_OBF"/>
    <property type="match status" value="1"/>
</dbReference>
<keyword evidence="6 12" id="KW-0548">Nucleotidyltransferase</keyword>
<dbReference type="Pfam" id="PF02811">
    <property type="entry name" value="PHP"/>
    <property type="match status" value="1"/>
</dbReference>
<dbReference type="SMART" id="SM00481">
    <property type="entry name" value="POLIIIAc"/>
    <property type="match status" value="1"/>
</dbReference>
<dbReference type="InterPro" id="IPR016195">
    <property type="entry name" value="Pol/histidinol_Pase-like"/>
</dbReference>
<comment type="similarity">
    <text evidence="2">Belongs to the DNA polymerase type-C family. DnaE subfamily.</text>
</comment>
<proteinExistence type="inferred from homology"/>
<sequence>MSFIHLQVYSAYSLLTSTAKVDQLVATAKQKGFLSLALTDRNVMYGAAVFYKECVKQGIKPILGLTVDVLSEHDDNAAYPLVLLAKNNEGYLNLLKMTSAFQTSTGEGLPIKWLKAYSKGLYALSPGVEGEIEQLALNNDYESAKAKAIQFKQIFEKDHFYLSLQDHDISEERELQSLLKQMSKEASIQLVATNAACYLEKDDSFAHECLLAIKNGEKLQDEQREQAQSKEYYIKSASEMTDLFADVPDALENTIKIANECHVTIELNQKNLPKYPVQGEETAESLLDALCHEGLKERYPEVTETERSRLEYELSVIKKMKFSDYFLIVADFMRYCKDQKILTGPGRGSAAGSMVAYVLFITDVDPIKHDLLFERFLNPDRISMPDIDIDFPDHRRDEVIQYVSRKYGQQHVAQIITFGTMATKAVLRDVGRVFGLNTKELDQLSRSIPPKLGITLKNAYQESTGLRNLINDSSTNKKLFETALKLEGLPRHTSTHAAGVVISEKPLVNVIPVQKGHDDVYLTQFTMEHLEELGLLKMDFLGLRNLSLIENILASIKKNTGKMVNIKTIPLDDSNVYSLLSSGETTGIFQLESSGMRSVLKRLQPTTFEDIVAVNALYRPGPMENIPLFIDRKHGRQKVDYPHPDLMPILSNTYGVIVYQEQIMQIAAKMAGFTLGEADLLRRAVSKKQKEVLDRERAHFIQGANKKGYDKRSANEIYDLIVRFANYGFNRSHAVAYSLIAYQLAYLKTHYPPYFMAALLTSAIGNENRIAQYINELKQMDLKILPPSINKSVFPFIVEKQAIRYSLAAIKGVGANVLKEIFRARRNKHFSDLFEFCLAVSPKIINRKIIEVLVHSGSLDEFGEDRATLLASIDVAIEHTQLVKPDDDQFDMFTEDEFFPKPKYTDVDPIRSEDKLALEKEALGLYLSNHPVSIYEDFFSLLGAIDLGRLMDTARNKIVKTVIYVVDVKKIRTKKGEAMAFLSLSDQTGDMEAVVFPNVFNRYSAMLTQGNILLIEGKAEERNGKVQLVIQEAEQAAKAIENVENQLPILYLKVISENETQEKLCELKEILQQNNGDSAVVLYYERTKRTIKLGEEDRVEPTKQLLGLLKQTLGEDNVILRGQSLQLD</sequence>
<comment type="function">
    <text evidence="9">DNA polymerase III is a complex, multichain enzyme responsible for most of the replicative synthesis in bacteria. This DNA polymerase also exhibits 3' to 5' exonuclease activity. The alpha chain is the DNA polymerase.</text>
</comment>
<dbReference type="Pfam" id="PF17657">
    <property type="entry name" value="DNA_pol3_finger"/>
    <property type="match status" value="1"/>
</dbReference>
<evidence type="ECO:0000256" key="2">
    <source>
        <dbReference type="ARBA" id="ARBA00009496"/>
    </source>
</evidence>
<dbReference type="InterPro" id="IPR029460">
    <property type="entry name" value="DNAPol_HHH"/>
</dbReference>
<dbReference type="GO" id="GO:0003887">
    <property type="term" value="F:DNA-directed DNA polymerase activity"/>
    <property type="evidence" value="ECO:0007669"/>
    <property type="project" value="UniProtKB-EC"/>
</dbReference>
<dbReference type="PANTHER" id="PTHR32294">
    <property type="entry name" value="DNA POLYMERASE III SUBUNIT ALPHA"/>
    <property type="match status" value="1"/>
</dbReference>
<gene>
    <name evidence="12" type="ORF">J2S17_001973</name>
</gene>
<dbReference type="InterPro" id="IPR011708">
    <property type="entry name" value="DNA_pol3_alpha_NTPase_dom"/>
</dbReference>
<dbReference type="InterPro" id="IPR003141">
    <property type="entry name" value="Pol/His_phosphatase_N"/>
</dbReference>
<feature type="domain" description="Polymerase/histidinol phosphatase N-terminal" evidence="11">
    <location>
        <begin position="4"/>
        <end position="71"/>
    </location>
</feature>
<evidence type="ECO:0000256" key="3">
    <source>
        <dbReference type="ARBA" id="ARBA00012417"/>
    </source>
</evidence>
<dbReference type="InterPro" id="IPR004365">
    <property type="entry name" value="NA-bd_OB_tRNA"/>
</dbReference>
<evidence type="ECO:0000256" key="1">
    <source>
        <dbReference type="ARBA" id="ARBA00004496"/>
    </source>
</evidence>
<dbReference type="SUPFAM" id="SSF89550">
    <property type="entry name" value="PHP domain-like"/>
    <property type="match status" value="1"/>
</dbReference>
<evidence type="ECO:0000256" key="4">
    <source>
        <dbReference type="ARBA" id="ARBA00019114"/>
    </source>
</evidence>
<accession>A0ABU0AFR4</accession>
<reference evidence="12 13" key="1">
    <citation type="submission" date="2023-07" db="EMBL/GenBank/DDBJ databases">
        <title>Genomic Encyclopedia of Type Strains, Phase IV (KMG-IV): sequencing the most valuable type-strain genomes for metagenomic binning, comparative biology and taxonomic classification.</title>
        <authorList>
            <person name="Goeker M."/>
        </authorList>
    </citation>
    <scope>NUCLEOTIDE SEQUENCE [LARGE SCALE GENOMIC DNA]</scope>
    <source>
        <strain evidence="12 13">DSM 23494</strain>
    </source>
</reference>
<dbReference type="RefSeq" id="WP_307474208.1">
    <property type="nucleotide sequence ID" value="NZ_JAUSUB010000006.1"/>
</dbReference>
<comment type="caution">
    <text evidence="12">The sequence shown here is derived from an EMBL/GenBank/DDBJ whole genome shotgun (WGS) entry which is preliminary data.</text>
</comment>
<dbReference type="PANTHER" id="PTHR32294:SF0">
    <property type="entry name" value="DNA POLYMERASE III SUBUNIT ALPHA"/>
    <property type="match status" value="1"/>
</dbReference>
<dbReference type="Pfam" id="PF14579">
    <property type="entry name" value="HHH_6"/>
    <property type="match status" value="1"/>
</dbReference>
<name>A0ABU0AFR4_9BACI</name>
<dbReference type="EC" id="2.7.7.7" evidence="3"/>
<dbReference type="NCBIfam" id="NF004226">
    <property type="entry name" value="PRK05673.1"/>
    <property type="match status" value="1"/>
</dbReference>
<evidence type="ECO:0000259" key="11">
    <source>
        <dbReference type="SMART" id="SM00481"/>
    </source>
</evidence>
<evidence type="ECO:0000256" key="9">
    <source>
        <dbReference type="ARBA" id="ARBA00025611"/>
    </source>
</evidence>
<evidence type="ECO:0000256" key="5">
    <source>
        <dbReference type="ARBA" id="ARBA00022679"/>
    </source>
</evidence>
<organism evidence="12 13">
    <name type="scientific">Cytobacillus purgationiresistens</name>
    <dbReference type="NCBI Taxonomy" id="863449"/>
    <lineage>
        <taxon>Bacteria</taxon>
        <taxon>Bacillati</taxon>
        <taxon>Bacillota</taxon>
        <taxon>Bacilli</taxon>
        <taxon>Bacillales</taxon>
        <taxon>Bacillaceae</taxon>
        <taxon>Cytobacillus</taxon>
    </lineage>
</organism>
<dbReference type="InterPro" id="IPR004805">
    <property type="entry name" value="DnaE2/DnaE/PolC"/>
</dbReference>
<dbReference type="InterPro" id="IPR040982">
    <property type="entry name" value="DNA_pol3_finger"/>
</dbReference>
<dbReference type="Proteomes" id="UP001238088">
    <property type="component" value="Unassembled WGS sequence"/>
</dbReference>
<evidence type="ECO:0000256" key="6">
    <source>
        <dbReference type="ARBA" id="ARBA00022695"/>
    </source>
</evidence>
<comment type="catalytic activity">
    <reaction evidence="10">
        <text>DNA(n) + a 2'-deoxyribonucleoside 5'-triphosphate = DNA(n+1) + diphosphate</text>
        <dbReference type="Rhea" id="RHEA:22508"/>
        <dbReference type="Rhea" id="RHEA-COMP:17339"/>
        <dbReference type="Rhea" id="RHEA-COMP:17340"/>
        <dbReference type="ChEBI" id="CHEBI:33019"/>
        <dbReference type="ChEBI" id="CHEBI:61560"/>
        <dbReference type="ChEBI" id="CHEBI:173112"/>
        <dbReference type="EC" id="2.7.7.7"/>
    </reaction>
</comment>
<keyword evidence="13" id="KW-1185">Reference proteome</keyword>
<dbReference type="Gene3D" id="3.20.20.140">
    <property type="entry name" value="Metal-dependent hydrolases"/>
    <property type="match status" value="1"/>
</dbReference>
<dbReference type="InterPro" id="IPR041931">
    <property type="entry name" value="DNA_pol3_alpha_thumb_dom"/>
</dbReference>
<protein>
    <recommendedName>
        <fullName evidence="4">DNA polymerase III subunit alpha</fullName>
        <ecNumber evidence="3">2.7.7.7</ecNumber>
    </recommendedName>
</protein>
<dbReference type="EMBL" id="JAUSUB010000006">
    <property type="protein sequence ID" value="MDQ0270101.1"/>
    <property type="molecule type" value="Genomic_DNA"/>
</dbReference>
<dbReference type="NCBIfam" id="TIGR00594">
    <property type="entry name" value="polc"/>
    <property type="match status" value="1"/>
</dbReference>
<dbReference type="InterPro" id="IPR004013">
    <property type="entry name" value="PHP_dom"/>
</dbReference>
<keyword evidence="7" id="KW-0235">DNA replication</keyword>
<evidence type="ECO:0000313" key="12">
    <source>
        <dbReference type="EMBL" id="MDQ0270101.1"/>
    </source>
</evidence>
<dbReference type="Gene3D" id="1.10.10.1600">
    <property type="entry name" value="Bacterial DNA polymerase III alpha subunit, thumb domain"/>
    <property type="match status" value="1"/>
</dbReference>
<dbReference type="Pfam" id="PF07733">
    <property type="entry name" value="DNA_pol3_alpha"/>
    <property type="match status" value="1"/>
</dbReference>
<keyword evidence="5 12" id="KW-0808">Transferase</keyword>
<evidence type="ECO:0000256" key="7">
    <source>
        <dbReference type="ARBA" id="ARBA00022705"/>
    </source>
</evidence>
<dbReference type="Pfam" id="PF01336">
    <property type="entry name" value="tRNA_anti-codon"/>
    <property type="match status" value="1"/>
</dbReference>
<keyword evidence="8" id="KW-0239">DNA-directed DNA polymerase</keyword>
<evidence type="ECO:0000256" key="8">
    <source>
        <dbReference type="ARBA" id="ARBA00022932"/>
    </source>
</evidence>
<evidence type="ECO:0000313" key="13">
    <source>
        <dbReference type="Proteomes" id="UP001238088"/>
    </source>
</evidence>
<dbReference type="NCBIfam" id="NF005298">
    <property type="entry name" value="PRK06826.1"/>
    <property type="match status" value="1"/>
</dbReference>
<dbReference type="Gene3D" id="1.10.150.870">
    <property type="match status" value="1"/>
</dbReference>
<comment type="subcellular location">
    <subcellularLocation>
        <location evidence="1">Cytoplasm</location>
    </subcellularLocation>
</comment>